<protein>
    <recommendedName>
        <fullName evidence="3">Reverse transcriptase domain-containing protein</fullName>
    </recommendedName>
</protein>
<dbReference type="Proteomes" id="UP000677228">
    <property type="component" value="Unassembled WGS sequence"/>
</dbReference>
<evidence type="ECO:0000259" key="3">
    <source>
        <dbReference type="PROSITE" id="PS50878"/>
    </source>
</evidence>
<feature type="coiled-coil region" evidence="1">
    <location>
        <begin position="76"/>
        <end position="103"/>
    </location>
</feature>
<gene>
    <name evidence="4" type="ORF">OVA965_LOCUS32433</name>
    <name evidence="5" type="ORF">TMI583_LOCUS33290</name>
</gene>
<comment type="caution">
    <text evidence="5">The sequence shown here is derived from an EMBL/GenBank/DDBJ whole genome shotgun (WGS) entry which is preliminary data.</text>
</comment>
<evidence type="ECO:0000313" key="4">
    <source>
        <dbReference type="EMBL" id="CAF1388040.1"/>
    </source>
</evidence>
<dbReference type="PANTHER" id="PTHR33332">
    <property type="entry name" value="REVERSE TRANSCRIPTASE DOMAIN-CONTAINING PROTEIN"/>
    <property type="match status" value="1"/>
</dbReference>
<name>A0A8S2S1F9_9BILA</name>
<evidence type="ECO:0000256" key="2">
    <source>
        <dbReference type="SAM" id="MobiDB-lite"/>
    </source>
</evidence>
<feature type="compositionally biased region" description="Polar residues" evidence="2">
    <location>
        <begin position="1"/>
        <end position="10"/>
    </location>
</feature>
<dbReference type="EMBL" id="CAJNOK010025275">
    <property type="protein sequence ID" value="CAF1388040.1"/>
    <property type="molecule type" value="Genomic_DNA"/>
</dbReference>
<dbReference type="PROSITE" id="PS50878">
    <property type="entry name" value="RT_POL"/>
    <property type="match status" value="1"/>
</dbReference>
<dbReference type="Proteomes" id="UP000682733">
    <property type="component" value="Unassembled WGS sequence"/>
</dbReference>
<sequence length="731" mass="83865">MKRNFTSPENQDNKQSKMSSSPQFDTTSITTDASDVIGLQLQQSLLSSNLINEMTKMIITSKSFTDAIAGIIDNQLKQYVNHIKQLEAELKQVNDRAIKFQSKLNDLDQYSKRRDLIIHGIPLTQGEDTSQVVLDLAKSIGVNLDIKDLYATHRLRSRNKQHSPIIAAFVRYSDRQQLYSKRRDLGKGTNKQVFINEHLSSLNHQLFTYARRHLDKKKVFTRNGSVMLYQGQDFNAHYQGWSRNDVVSTAEGMMLNTFLQSHNLSQLVVGVTRPSSVPKLDKSDHSFIQFDVKTQILRKTKMTRTIYDYKTANWELLNNICSKIPFDTLLRNYTNIDEKAVAVEEILLEQVNRVIPHKVITLKPRDKIWFSDDLRVLHKDKVRMYRKMISKPTLVNKNNYEQAVVKFRKACVQAKVEFYKKINHKVSVSSKNWWSLVKHTMGRDRTTAIPALKDKNGDVRVDVQSKVEILNAHFANICTWSGYSNFSSVADKLPLASSRLSVFTATYRDVRKILQRLNCNKSTAPTITNRMLRYLEPSITQCLTHLIRVSFSTTSFPDHWKGGYVNALFKSGDTLDPTNYRPITLLPAISKAFDNVNHKALLLKLEKKGIRGKALEWLENYLSGRSIRTILDGVTSSSLKINKGVPQGSVLGPLLFLIYIDDLALQIKTNIRLFADDAILFFYHTDPIIATTMLNDDLSRVEEWSKSWGLNLNLKKCESITFSSRWYRPRA</sequence>
<dbReference type="InterPro" id="IPR000477">
    <property type="entry name" value="RT_dom"/>
</dbReference>
<dbReference type="InterPro" id="IPR043502">
    <property type="entry name" value="DNA/RNA_pol_sf"/>
</dbReference>
<feature type="non-terminal residue" evidence="5">
    <location>
        <position position="731"/>
    </location>
</feature>
<organism evidence="5 6">
    <name type="scientific">Didymodactylos carnosus</name>
    <dbReference type="NCBI Taxonomy" id="1234261"/>
    <lineage>
        <taxon>Eukaryota</taxon>
        <taxon>Metazoa</taxon>
        <taxon>Spiralia</taxon>
        <taxon>Gnathifera</taxon>
        <taxon>Rotifera</taxon>
        <taxon>Eurotatoria</taxon>
        <taxon>Bdelloidea</taxon>
        <taxon>Philodinida</taxon>
        <taxon>Philodinidae</taxon>
        <taxon>Didymodactylos</taxon>
    </lineage>
</organism>
<reference evidence="5" key="1">
    <citation type="submission" date="2021-02" db="EMBL/GenBank/DDBJ databases">
        <authorList>
            <person name="Nowell W R."/>
        </authorList>
    </citation>
    <scope>NUCLEOTIDE SEQUENCE</scope>
</reference>
<evidence type="ECO:0000256" key="1">
    <source>
        <dbReference type="SAM" id="Coils"/>
    </source>
</evidence>
<feature type="domain" description="Reverse transcriptase" evidence="3">
    <location>
        <begin position="484"/>
        <end position="731"/>
    </location>
</feature>
<dbReference type="Pfam" id="PF00078">
    <property type="entry name" value="RVT_1"/>
    <property type="match status" value="1"/>
</dbReference>
<dbReference type="AlphaFoldDB" id="A0A8S2S1F9"/>
<evidence type="ECO:0000313" key="5">
    <source>
        <dbReference type="EMBL" id="CAF4195851.1"/>
    </source>
</evidence>
<keyword evidence="1" id="KW-0175">Coiled coil</keyword>
<proteinExistence type="predicted"/>
<accession>A0A8S2S1F9</accession>
<dbReference type="SUPFAM" id="SSF56672">
    <property type="entry name" value="DNA/RNA polymerases"/>
    <property type="match status" value="1"/>
</dbReference>
<evidence type="ECO:0000313" key="6">
    <source>
        <dbReference type="Proteomes" id="UP000682733"/>
    </source>
</evidence>
<dbReference type="EMBL" id="CAJOBA010046974">
    <property type="protein sequence ID" value="CAF4195851.1"/>
    <property type="molecule type" value="Genomic_DNA"/>
</dbReference>
<feature type="region of interest" description="Disordered" evidence="2">
    <location>
        <begin position="1"/>
        <end position="27"/>
    </location>
</feature>
<feature type="compositionally biased region" description="Polar residues" evidence="2">
    <location>
        <begin position="16"/>
        <end position="27"/>
    </location>
</feature>